<sequence length="463" mass="50574">MPPGEVTEARASAVLLASPQAGESLLVHTVLAALPQVLRARTALRALQTVPGEVRPWLIDSLLNAARQLADPLLVAEVWLAKDEPMRGMREAAGLVLSAPEVDPELLRPVLARFSAEVRLAWALATAEPQLAAWAGARGAEAAQELRVPVHEVLERCRGAPNGARVLLACLSALPSSQLRDEELLSPAVAEMLATDAAGSPDAKRLVDHLTPRLVRQLSDDAWASRDASDWLRLAAIQDSLERSNPTALFSASGVDAADRDCLPNLARGVAGYVRSEPSAQMFWIPALLGLPLVEARPNSLSVAAGDLASVLALPHERRGWLLLAAHVLAAVRRTGCPAAHQLVELTFPVLYHYLERDRLAPGPRALLGGFRWYSWDLAKSWRHWLLDCWLEQRWPPAAFLRCMGQDEVLFRRLAHRAAKTWRGRELLFSLPGALAEDARLAERWTAPIAQVLSGRDGPLDYE</sequence>
<evidence type="ECO:0000313" key="1">
    <source>
        <dbReference type="EMBL" id="KYF79628.1"/>
    </source>
</evidence>
<accession>A0A150RIS6</accession>
<proteinExistence type="predicted"/>
<dbReference type="Proteomes" id="UP000075515">
    <property type="component" value="Unassembled WGS sequence"/>
</dbReference>
<name>A0A150RIS6_SORCE</name>
<evidence type="ECO:0000313" key="2">
    <source>
        <dbReference type="Proteomes" id="UP000075515"/>
    </source>
</evidence>
<dbReference type="AlphaFoldDB" id="A0A150RIS6"/>
<gene>
    <name evidence="1" type="ORF">BE18_44755</name>
</gene>
<organism evidence="1 2">
    <name type="scientific">Sorangium cellulosum</name>
    <name type="common">Polyangium cellulosum</name>
    <dbReference type="NCBI Taxonomy" id="56"/>
    <lineage>
        <taxon>Bacteria</taxon>
        <taxon>Pseudomonadati</taxon>
        <taxon>Myxococcota</taxon>
        <taxon>Polyangia</taxon>
        <taxon>Polyangiales</taxon>
        <taxon>Polyangiaceae</taxon>
        <taxon>Sorangium</taxon>
    </lineage>
</organism>
<dbReference type="EMBL" id="JEMC01003642">
    <property type="protein sequence ID" value="KYF79628.1"/>
    <property type="molecule type" value="Genomic_DNA"/>
</dbReference>
<comment type="caution">
    <text evidence="1">The sequence shown here is derived from an EMBL/GenBank/DDBJ whole genome shotgun (WGS) entry which is preliminary data.</text>
</comment>
<reference evidence="1 2" key="1">
    <citation type="submission" date="2014-02" db="EMBL/GenBank/DDBJ databases">
        <title>The small core and large imbalanced accessory genome model reveals a collaborative survival strategy of Sorangium cellulosum strains in nature.</title>
        <authorList>
            <person name="Han K."/>
            <person name="Peng R."/>
            <person name="Blom J."/>
            <person name="Li Y.-Z."/>
        </authorList>
    </citation>
    <scope>NUCLEOTIDE SEQUENCE [LARGE SCALE GENOMIC DNA]</scope>
    <source>
        <strain evidence="1 2">So0149</strain>
    </source>
</reference>
<protein>
    <submittedName>
        <fullName evidence="1">Uncharacterized protein</fullName>
    </submittedName>
</protein>